<dbReference type="Pfam" id="PF04167">
    <property type="entry name" value="DUF402"/>
    <property type="match status" value="1"/>
</dbReference>
<protein>
    <submittedName>
        <fullName evidence="3">DUF402 domain-containing protein</fullName>
    </submittedName>
</protein>
<name>A0ABW3HVJ9_9BACL</name>
<gene>
    <name evidence="3" type="ORF">ACFQ2I_18325</name>
</gene>
<dbReference type="InterPro" id="IPR007295">
    <property type="entry name" value="DUF402"/>
</dbReference>
<dbReference type="PANTHER" id="PTHR39159:SF1">
    <property type="entry name" value="UPF0374 PROTEIN YGAC"/>
    <property type="match status" value="1"/>
</dbReference>
<dbReference type="Proteomes" id="UP001596989">
    <property type="component" value="Unassembled WGS sequence"/>
</dbReference>
<dbReference type="InterPro" id="IPR035930">
    <property type="entry name" value="FomD-like_sf"/>
</dbReference>
<feature type="domain" description="DUF402" evidence="2">
    <location>
        <begin position="43"/>
        <end position="159"/>
    </location>
</feature>
<dbReference type="InterPro" id="IPR050212">
    <property type="entry name" value="Ntdp-like"/>
</dbReference>
<reference evidence="4" key="1">
    <citation type="journal article" date="2019" name="Int. J. Syst. Evol. Microbiol.">
        <title>The Global Catalogue of Microorganisms (GCM) 10K type strain sequencing project: providing services to taxonomists for standard genome sequencing and annotation.</title>
        <authorList>
            <consortium name="The Broad Institute Genomics Platform"/>
            <consortium name="The Broad Institute Genome Sequencing Center for Infectious Disease"/>
            <person name="Wu L."/>
            <person name="Ma J."/>
        </authorList>
    </citation>
    <scope>NUCLEOTIDE SEQUENCE [LARGE SCALE GENOMIC DNA]</scope>
    <source>
        <strain evidence="4">CCUG 59129</strain>
    </source>
</reference>
<keyword evidence="1" id="KW-0378">Hydrolase</keyword>
<organism evidence="3 4">
    <name type="scientific">Paenibacillus chungangensis</name>
    <dbReference type="NCBI Taxonomy" id="696535"/>
    <lineage>
        <taxon>Bacteria</taxon>
        <taxon>Bacillati</taxon>
        <taxon>Bacillota</taxon>
        <taxon>Bacilli</taxon>
        <taxon>Bacillales</taxon>
        <taxon>Paenibacillaceae</taxon>
        <taxon>Paenibacillus</taxon>
    </lineage>
</organism>
<evidence type="ECO:0000313" key="3">
    <source>
        <dbReference type="EMBL" id="MFD0961310.1"/>
    </source>
</evidence>
<evidence type="ECO:0000313" key="4">
    <source>
        <dbReference type="Proteomes" id="UP001596989"/>
    </source>
</evidence>
<sequence>MEHYEQCVIKSFKHNGHIHRLWEQNWLVPEWRLADAQRQESAIVVINRQTPIQEASGKQWVSRVPAVSFFLPGQWFNVVALIEEEGVRYYCNIASPPYRQESVVTYIDYDLDVIRTIDGSRYVVDQDEYERHKTLYHYPQLVQNKVKEGLYTVLDRIDHNQSPFGDDTVMAYYRDWCVMHGDLE</sequence>
<dbReference type="PANTHER" id="PTHR39159">
    <property type="match status" value="1"/>
</dbReference>
<accession>A0ABW3HVJ9</accession>
<dbReference type="RefSeq" id="WP_377566761.1">
    <property type="nucleotide sequence ID" value="NZ_JBHTJZ010000034.1"/>
</dbReference>
<proteinExistence type="predicted"/>
<comment type="caution">
    <text evidence="3">The sequence shown here is derived from an EMBL/GenBank/DDBJ whole genome shotgun (WGS) entry which is preliminary data.</text>
</comment>
<dbReference type="SUPFAM" id="SSF159234">
    <property type="entry name" value="FomD-like"/>
    <property type="match status" value="1"/>
</dbReference>
<evidence type="ECO:0000259" key="2">
    <source>
        <dbReference type="Pfam" id="PF04167"/>
    </source>
</evidence>
<dbReference type="Gene3D" id="2.40.380.10">
    <property type="entry name" value="FomD-like"/>
    <property type="match status" value="1"/>
</dbReference>
<keyword evidence="4" id="KW-1185">Reference proteome</keyword>
<dbReference type="EMBL" id="JBHTJZ010000034">
    <property type="protein sequence ID" value="MFD0961310.1"/>
    <property type="molecule type" value="Genomic_DNA"/>
</dbReference>
<evidence type="ECO:0000256" key="1">
    <source>
        <dbReference type="ARBA" id="ARBA00022801"/>
    </source>
</evidence>